<dbReference type="EC" id="3.4.24.-" evidence="9"/>
<dbReference type="GO" id="GO:0033615">
    <property type="term" value="P:mitochondrial proton-transporting ATP synthase complex assembly"/>
    <property type="evidence" value="ECO:0007669"/>
    <property type="project" value="TreeGrafter"/>
</dbReference>
<evidence type="ECO:0000256" key="10">
    <source>
        <dbReference type="SAM" id="MobiDB-lite"/>
    </source>
</evidence>
<keyword evidence="9" id="KW-0999">Mitochondrion inner membrane</keyword>
<keyword evidence="5 9" id="KW-0479">Metal-binding</keyword>
<comment type="function">
    <text evidence="8">Has a dual role in the assembly of mitochondrial ATPase. Acts as a protease that removes N-terminal residues of mitochondrial ATPase CF(0) subunit 6 at the intermembrane space side. Also involved in the correct assembly of the membrane-embedded ATPase CF(0) particle, probably mediating association of subunit 6 with the subunit 9 ring.</text>
</comment>
<keyword evidence="12" id="KW-1185">Reference proteome</keyword>
<reference evidence="11 12" key="1">
    <citation type="submission" date="2019-04" db="EMBL/GenBank/DDBJ databases">
        <title>Comparative genomics and transcriptomics to analyze fruiting body development in filamentous ascomycetes.</title>
        <authorList>
            <consortium name="DOE Joint Genome Institute"/>
            <person name="Lutkenhaus R."/>
            <person name="Traeger S."/>
            <person name="Breuer J."/>
            <person name="Kuo A."/>
            <person name="Lipzen A."/>
            <person name="Pangilinan J."/>
            <person name="Dilworth D."/>
            <person name="Sandor L."/>
            <person name="Poggeler S."/>
            <person name="Barry K."/>
            <person name="Grigoriev I.V."/>
            <person name="Nowrousian M."/>
        </authorList>
    </citation>
    <scope>NUCLEOTIDE SEQUENCE [LARGE SCALE GENOMIC DNA]</scope>
    <source>
        <strain evidence="11 12">CBS 389.68</strain>
    </source>
</reference>
<dbReference type="Pfam" id="PF09768">
    <property type="entry name" value="Peptidase_M76"/>
    <property type="match status" value="1"/>
</dbReference>
<dbReference type="GO" id="GO:0046872">
    <property type="term" value="F:metal ion binding"/>
    <property type="evidence" value="ECO:0007669"/>
    <property type="project" value="UniProtKB-KW"/>
</dbReference>
<evidence type="ECO:0000256" key="5">
    <source>
        <dbReference type="ARBA" id="ARBA00022723"/>
    </source>
</evidence>
<evidence type="ECO:0000256" key="7">
    <source>
        <dbReference type="ARBA" id="ARBA00023049"/>
    </source>
</evidence>
<dbReference type="OrthoDB" id="285308at2759"/>
<keyword evidence="6 9" id="KW-0378">Hydrolase</keyword>
<accession>A0A4S2N5L7</accession>
<evidence type="ECO:0000256" key="1">
    <source>
        <dbReference type="ARBA" id="ARBA00004137"/>
    </source>
</evidence>
<keyword evidence="9" id="KW-0472">Membrane</keyword>
<dbReference type="InParanoid" id="A0A4S2N5L7"/>
<dbReference type="AlphaFoldDB" id="A0A4S2N5L7"/>
<evidence type="ECO:0000313" key="11">
    <source>
        <dbReference type="EMBL" id="TGZ84579.1"/>
    </source>
</evidence>
<dbReference type="Proteomes" id="UP000298138">
    <property type="component" value="Unassembled WGS sequence"/>
</dbReference>
<evidence type="ECO:0000256" key="6">
    <source>
        <dbReference type="ARBA" id="ARBA00022801"/>
    </source>
</evidence>
<keyword evidence="4 9" id="KW-0645">Protease</keyword>
<dbReference type="FunCoup" id="A0A4S2N5L7">
    <property type="interactions" value="489"/>
</dbReference>
<keyword evidence="9" id="KW-0496">Mitochondrion</keyword>
<evidence type="ECO:0000313" key="12">
    <source>
        <dbReference type="Proteomes" id="UP000298138"/>
    </source>
</evidence>
<sequence>MADSSTQTPEAPPARGEPEWWRRTFSQMTGMGLSEEERRARKAERDCKKCNDNVKYLKRFSPIVIFLLQNIRDAGGNMDKSTIQCLPCDDMQAGGFSPKYGVLLCQNHLRDRGHTEDTLAHELVHAYDHLRFQVDWMDLRHHACTEIRASSLSGECRWTREAFTRGVWDFTKQHQACVRRRATLSVARHPKCENDAHAARVVNEVWDSCFADTRPFNEIYR</sequence>
<dbReference type="GO" id="GO:0004222">
    <property type="term" value="F:metalloendopeptidase activity"/>
    <property type="evidence" value="ECO:0007669"/>
    <property type="project" value="InterPro"/>
</dbReference>
<evidence type="ECO:0000256" key="4">
    <source>
        <dbReference type="ARBA" id="ARBA00022670"/>
    </source>
</evidence>
<protein>
    <recommendedName>
        <fullName evidence="3 9">Mitochondrial inner membrane protease ATP23</fullName>
        <ecNumber evidence="9">3.4.24.-</ecNumber>
    </recommendedName>
</protein>
<dbReference type="GO" id="GO:0034982">
    <property type="term" value="P:mitochondrial protein processing"/>
    <property type="evidence" value="ECO:0007669"/>
    <property type="project" value="TreeGrafter"/>
</dbReference>
<organism evidence="11 12">
    <name type="scientific">Ascodesmis nigricans</name>
    <dbReference type="NCBI Taxonomy" id="341454"/>
    <lineage>
        <taxon>Eukaryota</taxon>
        <taxon>Fungi</taxon>
        <taxon>Dikarya</taxon>
        <taxon>Ascomycota</taxon>
        <taxon>Pezizomycotina</taxon>
        <taxon>Pezizomycetes</taxon>
        <taxon>Pezizales</taxon>
        <taxon>Ascodesmidaceae</taxon>
        <taxon>Ascodesmis</taxon>
    </lineage>
</organism>
<dbReference type="EMBL" id="ML220112">
    <property type="protein sequence ID" value="TGZ84579.1"/>
    <property type="molecule type" value="Genomic_DNA"/>
</dbReference>
<evidence type="ECO:0000256" key="9">
    <source>
        <dbReference type="RuleBase" id="RU364057"/>
    </source>
</evidence>
<evidence type="ECO:0000256" key="3">
    <source>
        <dbReference type="ARBA" id="ARBA00014615"/>
    </source>
</evidence>
<comment type="subcellular location">
    <subcellularLocation>
        <location evidence="1 9">Mitochondrion inner membrane</location>
        <topology evidence="1 9">Peripheral membrane protein</topology>
        <orientation evidence="1 9">Intermembrane side</orientation>
    </subcellularLocation>
</comment>
<comment type="similarity">
    <text evidence="2 9">Belongs to the peptidase M76 family.</text>
</comment>
<evidence type="ECO:0000256" key="8">
    <source>
        <dbReference type="ARBA" id="ARBA00025322"/>
    </source>
</evidence>
<keyword evidence="7 9" id="KW-0482">Metalloprotease</keyword>
<gene>
    <name evidence="11" type="ORF">EX30DRAFT_337090</name>
</gene>
<dbReference type="PANTHER" id="PTHR21711:SF0">
    <property type="entry name" value="MITOCHONDRIAL INNER MEMBRANE PROTEASE ATP23 HOMOLOG"/>
    <property type="match status" value="1"/>
</dbReference>
<evidence type="ECO:0000256" key="2">
    <source>
        <dbReference type="ARBA" id="ARBA00009915"/>
    </source>
</evidence>
<feature type="region of interest" description="Disordered" evidence="10">
    <location>
        <begin position="1"/>
        <end position="20"/>
    </location>
</feature>
<dbReference type="PANTHER" id="PTHR21711">
    <property type="entry name" value="MITOCHONDRIAL INNER MEMBRANE PROTEASE"/>
    <property type="match status" value="1"/>
</dbReference>
<proteinExistence type="inferred from homology"/>
<dbReference type="STRING" id="341454.A0A4S2N5L7"/>
<name>A0A4S2N5L7_9PEZI</name>
<dbReference type="InterPro" id="IPR019165">
    <property type="entry name" value="Peptidase_M76_ATP23"/>
</dbReference>
<dbReference type="GO" id="GO:0005743">
    <property type="term" value="C:mitochondrial inner membrane"/>
    <property type="evidence" value="ECO:0007669"/>
    <property type="project" value="UniProtKB-SubCell"/>
</dbReference>